<comment type="function">
    <text evidence="2">May be involved in the metabolism of insect hormones and in the breakdown of synthetic insecticides.</text>
</comment>
<dbReference type="InterPro" id="IPR050196">
    <property type="entry name" value="Cytochrome_P450_Monoox"/>
</dbReference>
<dbReference type="Gene3D" id="1.10.630.10">
    <property type="entry name" value="Cytochrome P450"/>
    <property type="match status" value="1"/>
</dbReference>
<evidence type="ECO:0000313" key="15">
    <source>
        <dbReference type="Proteomes" id="UP000053268"/>
    </source>
</evidence>
<dbReference type="GO" id="GO:0005789">
    <property type="term" value="C:endoplasmic reticulum membrane"/>
    <property type="evidence" value="ECO:0007669"/>
    <property type="project" value="UniProtKB-SubCell"/>
</dbReference>
<name>A0A0N1IHF6_PAPXU</name>
<dbReference type="SUPFAM" id="SSF48264">
    <property type="entry name" value="Cytochrome P450"/>
    <property type="match status" value="1"/>
</dbReference>
<dbReference type="InterPro" id="IPR002401">
    <property type="entry name" value="Cyt_P450_E_grp-I"/>
</dbReference>
<evidence type="ECO:0000256" key="3">
    <source>
        <dbReference type="ARBA" id="ARBA00004174"/>
    </source>
</evidence>
<keyword evidence="6" id="KW-0349">Heme</keyword>
<dbReference type="InterPro" id="IPR036396">
    <property type="entry name" value="Cyt_P450_sf"/>
</dbReference>
<dbReference type="PANTHER" id="PTHR24291">
    <property type="entry name" value="CYTOCHROME P450 FAMILY 4"/>
    <property type="match status" value="1"/>
</dbReference>
<dbReference type="InterPro" id="IPR001128">
    <property type="entry name" value="Cyt_P450"/>
</dbReference>
<keyword evidence="10" id="KW-0560">Oxidoreductase</keyword>
<dbReference type="GO" id="GO:0004497">
    <property type="term" value="F:monooxygenase activity"/>
    <property type="evidence" value="ECO:0007669"/>
    <property type="project" value="UniProtKB-KW"/>
</dbReference>
<evidence type="ECO:0000256" key="9">
    <source>
        <dbReference type="ARBA" id="ARBA00022848"/>
    </source>
</evidence>
<evidence type="ECO:0000256" key="11">
    <source>
        <dbReference type="ARBA" id="ARBA00023004"/>
    </source>
</evidence>
<evidence type="ECO:0000256" key="7">
    <source>
        <dbReference type="ARBA" id="ARBA00022723"/>
    </source>
</evidence>
<protein>
    <submittedName>
        <fullName evidence="14">Cytochrome P450 4C1</fullName>
    </submittedName>
</protein>
<keyword evidence="11" id="KW-0408">Iron</keyword>
<evidence type="ECO:0000256" key="10">
    <source>
        <dbReference type="ARBA" id="ARBA00023002"/>
    </source>
</evidence>
<keyword evidence="12" id="KW-0503">Monooxygenase</keyword>
<evidence type="ECO:0000256" key="12">
    <source>
        <dbReference type="ARBA" id="ARBA00023033"/>
    </source>
</evidence>
<dbReference type="EMBL" id="LADI01006431">
    <property type="protein sequence ID" value="KPJ20623.1"/>
    <property type="molecule type" value="Genomic_DNA"/>
</dbReference>
<evidence type="ECO:0000256" key="13">
    <source>
        <dbReference type="ARBA" id="ARBA00023136"/>
    </source>
</evidence>
<gene>
    <name evidence="14" type="ORF">RR46_00027</name>
</gene>
<proteinExistence type="inferred from homology"/>
<sequence length="91" mass="10450">VIQNKRREIKKEKDLKSEVDRNFGLSNYKTQSFLDLLIEFSGGENGYTDLELREEILTLTIAGTDTTGISIGYTLKLLAMYPKVQDKLYQE</sequence>
<dbReference type="GO" id="GO:0020037">
    <property type="term" value="F:heme binding"/>
    <property type="evidence" value="ECO:0007669"/>
    <property type="project" value="InterPro"/>
</dbReference>
<keyword evidence="7" id="KW-0479">Metal-binding</keyword>
<organism evidence="14 15">
    <name type="scientific">Papilio xuthus</name>
    <name type="common">Asian swallowtail butterfly</name>
    <dbReference type="NCBI Taxonomy" id="66420"/>
    <lineage>
        <taxon>Eukaryota</taxon>
        <taxon>Metazoa</taxon>
        <taxon>Ecdysozoa</taxon>
        <taxon>Arthropoda</taxon>
        <taxon>Hexapoda</taxon>
        <taxon>Insecta</taxon>
        <taxon>Pterygota</taxon>
        <taxon>Neoptera</taxon>
        <taxon>Endopterygota</taxon>
        <taxon>Lepidoptera</taxon>
        <taxon>Glossata</taxon>
        <taxon>Ditrysia</taxon>
        <taxon>Papilionoidea</taxon>
        <taxon>Papilionidae</taxon>
        <taxon>Papilioninae</taxon>
        <taxon>Papilio</taxon>
    </lineage>
</organism>
<accession>A0A0N1IHF6</accession>
<dbReference type="Pfam" id="PF00067">
    <property type="entry name" value="p450"/>
    <property type="match status" value="1"/>
</dbReference>
<comment type="cofactor">
    <cofactor evidence="1">
        <name>heme</name>
        <dbReference type="ChEBI" id="CHEBI:30413"/>
    </cofactor>
</comment>
<keyword evidence="9" id="KW-0492">Microsome</keyword>
<dbReference type="PANTHER" id="PTHR24291:SF189">
    <property type="entry name" value="CYTOCHROME P450 4C3-RELATED"/>
    <property type="match status" value="1"/>
</dbReference>
<dbReference type="PRINTS" id="PR00463">
    <property type="entry name" value="EP450I"/>
</dbReference>
<dbReference type="AlphaFoldDB" id="A0A0N1IHF6"/>
<evidence type="ECO:0000256" key="6">
    <source>
        <dbReference type="ARBA" id="ARBA00022617"/>
    </source>
</evidence>
<evidence type="ECO:0000256" key="1">
    <source>
        <dbReference type="ARBA" id="ARBA00001971"/>
    </source>
</evidence>
<dbReference type="STRING" id="66420.A0A0N1IHF6"/>
<feature type="non-terminal residue" evidence="14">
    <location>
        <position position="1"/>
    </location>
</feature>
<dbReference type="GO" id="GO:0005506">
    <property type="term" value="F:iron ion binding"/>
    <property type="evidence" value="ECO:0007669"/>
    <property type="project" value="InterPro"/>
</dbReference>
<keyword evidence="8" id="KW-0256">Endoplasmic reticulum</keyword>
<evidence type="ECO:0000256" key="4">
    <source>
        <dbReference type="ARBA" id="ARBA00004406"/>
    </source>
</evidence>
<dbReference type="Proteomes" id="UP000053268">
    <property type="component" value="Unassembled WGS sequence"/>
</dbReference>
<reference evidence="14 15" key="1">
    <citation type="journal article" date="2015" name="Nat. Commun.">
        <title>Outbred genome sequencing and CRISPR/Cas9 gene editing in butterflies.</title>
        <authorList>
            <person name="Li X."/>
            <person name="Fan D."/>
            <person name="Zhang W."/>
            <person name="Liu G."/>
            <person name="Zhang L."/>
            <person name="Zhao L."/>
            <person name="Fang X."/>
            <person name="Chen L."/>
            <person name="Dong Y."/>
            <person name="Chen Y."/>
            <person name="Ding Y."/>
            <person name="Zhao R."/>
            <person name="Feng M."/>
            <person name="Zhu Y."/>
            <person name="Feng Y."/>
            <person name="Jiang X."/>
            <person name="Zhu D."/>
            <person name="Xiang H."/>
            <person name="Feng X."/>
            <person name="Li S."/>
            <person name="Wang J."/>
            <person name="Zhang G."/>
            <person name="Kronforst M.R."/>
            <person name="Wang W."/>
        </authorList>
    </citation>
    <scope>NUCLEOTIDE SEQUENCE [LARGE SCALE GENOMIC DNA]</scope>
    <source>
        <strain evidence="14">Ya'a_city_454_Px</strain>
        <tissue evidence="14">Whole body</tissue>
    </source>
</reference>
<evidence type="ECO:0000256" key="8">
    <source>
        <dbReference type="ARBA" id="ARBA00022824"/>
    </source>
</evidence>
<comment type="similarity">
    <text evidence="5">Belongs to the cytochrome P450 family.</text>
</comment>
<comment type="subcellular location">
    <subcellularLocation>
        <location evidence="4">Endoplasmic reticulum membrane</location>
        <topology evidence="4">Peripheral membrane protein</topology>
    </subcellularLocation>
    <subcellularLocation>
        <location evidence="3">Microsome membrane</location>
        <topology evidence="3">Peripheral membrane protein</topology>
    </subcellularLocation>
</comment>
<dbReference type="GO" id="GO:0016705">
    <property type="term" value="F:oxidoreductase activity, acting on paired donors, with incorporation or reduction of molecular oxygen"/>
    <property type="evidence" value="ECO:0007669"/>
    <property type="project" value="InterPro"/>
</dbReference>
<keyword evidence="15" id="KW-1185">Reference proteome</keyword>
<evidence type="ECO:0000313" key="14">
    <source>
        <dbReference type="EMBL" id="KPJ20623.1"/>
    </source>
</evidence>
<keyword evidence="13" id="KW-0472">Membrane</keyword>
<evidence type="ECO:0000256" key="5">
    <source>
        <dbReference type="ARBA" id="ARBA00010617"/>
    </source>
</evidence>
<evidence type="ECO:0000256" key="2">
    <source>
        <dbReference type="ARBA" id="ARBA00003690"/>
    </source>
</evidence>
<comment type="caution">
    <text evidence="14">The sequence shown here is derived from an EMBL/GenBank/DDBJ whole genome shotgun (WGS) entry which is preliminary data.</text>
</comment>